<comment type="caution">
    <text evidence="2">The sequence shown here is derived from an EMBL/GenBank/DDBJ whole genome shotgun (WGS) entry which is preliminary data.</text>
</comment>
<dbReference type="InterPro" id="IPR050570">
    <property type="entry name" value="Cell_wall_metabolism_enzyme"/>
</dbReference>
<dbReference type="InterPro" id="IPR016047">
    <property type="entry name" value="M23ase_b-sheet_dom"/>
</dbReference>
<dbReference type="CDD" id="cd12797">
    <property type="entry name" value="M23_peptidase"/>
    <property type="match status" value="1"/>
</dbReference>
<dbReference type="PANTHER" id="PTHR21666:SF270">
    <property type="entry name" value="MUREIN HYDROLASE ACTIVATOR ENVC"/>
    <property type="match status" value="1"/>
</dbReference>
<proteinExistence type="predicted"/>
<protein>
    <recommendedName>
        <fullName evidence="1">M23ase beta-sheet core domain-containing protein</fullName>
    </recommendedName>
</protein>
<evidence type="ECO:0000313" key="2">
    <source>
        <dbReference type="EMBL" id="GMA90141.1"/>
    </source>
</evidence>
<feature type="domain" description="M23ase beta-sheet core" evidence="1">
    <location>
        <begin position="119"/>
        <end position="181"/>
    </location>
</feature>
<dbReference type="Pfam" id="PF01551">
    <property type="entry name" value="Peptidase_M23"/>
    <property type="match status" value="1"/>
</dbReference>
<name>A0ABQ6JTZ7_9MICO</name>
<dbReference type="PANTHER" id="PTHR21666">
    <property type="entry name" value="PEPTIDASE-RELATED"/>
    <property type="match status" value="1"/>
</dbReference>
<dbReference type="Gene3D" id="2.70.70.10">
    <property type="entry name" value="Glucose Permease (Domain IIA)"/>
    <property type="match status" value="1"/>
</dbReference>
<evidence type="ECO:0000313" key="3">
    <source>
        <dbReference type="Proteomes" id="UP001157069"/>
    </source>
</evidence>
<gene>
    <name evidence="2" type="ORF">GCM10025869_06700</name>
</gene>
<dbReference type="EMBL" id="BSVA01000001">
    <property type="protein sequence ID" value="GMA90141.1"/>
    <property type="molecule type" value="Genomic_DNA"/>
</dbReference>
<dbReference type="InterPro" id="IPR011055">
    <property type="entry name" value="Dup_hybrid_motif"/>
</dbReference>
<organism evidence="2 3">
    <name type="scientific">Homoserinibacter gongjuensis</name>
    <dbReference type="NCBI Taxonomy" id="1162968"/>
    <lineage>
        <taxon>Bacteria</taxon>
        <taxon>Bacillati</taxon>
        <taxon>Actinomycetota</taxon>
        <taxon>Actinomycetes</taxon>
        <taxon>Micrococcales</taxon>
        <taxon>Microbacteriaceae</taxon>
        <taxon>Homoserinibacter</taxon>
    </lineage>
</organism>
<reference evidence="3" key="1">
    <citation type="journal article" date="2019" name="Int. J. Syst. Evol. Microbiol.">
        <title>The Global Catalogue of Microorganisms (GCM) 10K type strain sequencing project: providing services to taxonomists for standard genome sequencing and annotation.</title>
        <authorList>
            <consortium name="The Broad Institute Genomics Platform"/>
            <consortium name="The Broad Institute Genome Sequencing Center for Infectious Disease"/>
            <person name="Wu L."/>
            <person name="Ma J."/>
        </authorList>
    </citation>
    <scope>NUCLEOTIDE SEQUENCE [LARGE SCALE GENOMIC DNA]</scope>
    <source>
        <strain evidence="3">NBRC 108755</strain>
    </source>
</reference>
<keyword evidence="3" id="KW-1185">Reference proteome</keyword>
<accession>A0ABQ6JTZ7</accession>
<evidence type="ECO:0000259" key="1">
    <source>
        <dbReference type="Pfam" id="PF01551"/>
    </source>
</evidence>
<sequence>MSQHREVDAIVVELPGPGRWLVQNSPARRVPSHGTELFGTRYAIDLVGVDDRGRSAAPSLRALVASEPPERFVGFGRMLLAPIAGEVLVVHDGEPDHEARRSPFTLLPYALGQAARVRAGVVAIAGNHLIIGRPDGRCVALVHLRRGSIRVQPGDRVEAGAPVAECGNSGNSTEPHVHLQAADRVDMASARGLPFVFRRFRERARDGTWVERHLAVPGEGSLVEPA</sequence>
<dbReference type="SUPFAM" id="SSF51261">
    <property type="entry name" value="Duplicated hybrid motif"/>
    <property type="match status" value="1"/>
</dbReference>
<dbReference type="Proteomes" id="UP001157069">
    <property type="component" value="Unassembled WGS sequence"/>
</dbReference>